<evidence type="ECO:0000259" key="9">
    <source>
        <dbReference type="Pfam" id="PF26540"/>
    </source>
</evidence>
<dbReference type="PANTHER" id="PTHR30454">
    <property type="entry name" value="4-HYDROXY-3-METHYLBUT-2-EN-1-YL DIPHOSPHATE SYNTHASE"/>
    <property type="match status" value="1"/>
</dbReference>
<feature type="binding site" evidence="7">
    <location>
        <position position="527"/>
    </location>
    <ligand>
        <name>[4Fe-4S] cluster</name>
        <dbReference type="ChEBI" id="CHEBI:49883"/>
    </ligand>
</feature>
<dbReference type="InterPro" id="IPR017178">
    <property type="entry name" value="IspG_atypical"/>
</dbReference>
<dbReference type="EMBL" id="JBHSGO010000200">
    <property type="protein sequence ID" value="MFC4666438.1"/>
    <property type="molecule type" value="Genomic_DNA"/>
</dbReference>
<comment type="catalytic activity">
    <reaction evidence="7">
        <text>(2E)-4-hydroxy-3-methylbut-2-enyl diphosphate + oxidized [flavodoxin] + H2O + 2 H(+) = 2-C-methyl-D-erythritol 2,4-cyclic diphosphate + reduced [flavodoxin]</text>
        <dbReference type="Rhea" id="RHEA:43604"/>
        <dbReference type="Rhea" id="RHEA-COMP:10622"/>
        <dbReference type="Rhea" id="RHEA-COMP:10623"/>
        <dbReference type="ChEBI" id="CHEBI:15377"/>
        <dbReference type="ChEBI" id="CHEBI:15378"/>
        <dbReference type="ChEBI" id="CHEBI:57618"/>
        <dbReference type="ChEBI" id="CHEBI:58210"/>
        <dbReference type="ChEBI" id="CHEBI:58483"/>
        <dbReference type="ChEBI" id="CHEBI:128753"/>
        <dbReference type="EC" id="1.17.7.3"/>
    </reaction>
</comment>
<dbReference type="Pfam" id="PF26540">
    <property type="entry name" value="GcpE_C"/>
    <property type="match status" value="1"/>
</dbReference>
<dbReference type="Pfam" id="PF04551">
    <property type="entry name" value="GcpE"/>
    <property type="match status" value="1"/>
</dbReference>
<keyword evidence="4 7" id="KW-0408">Iron</keyword>
<dbReference type="HAMAP" id="MF_00159">
    <property type="entry name" value="IspG"/>
    <property type="match status" value="1"/>
</dbReference>
<organism evidence="10 11">
    <name type="scientific">Falsiporphyromonas endometrii</name>
    <dbReference type="NCBI Taxonomy" id="1387297"/>
    <lineage>
        <taxon>Bacteria</taxon>
        <taxon>Pseudomonadati</taxon>
        <taxon>Bacteroidota</taxon>
        <taxon>Bacteroidia</taxon>
        <taxon>Bacteroidales</taxon>
        <taxon>Porphyromonadaceae</taxon>
        <taxon>Falsiporphyromonas</taxon>
    </lineage>
</organism>
<evidence type="ECO:0000313" key="11">
    <source>
        <dbReference type="Proteomes" id="UP001596020"/>
    </source>
</evidence>
<comment type="cofactor">
    <cofactor evidence="7">
        <name>[4Fe-4S] cluster</name>
        <dbReference type="ChEBI" id="CHEBI:49883"/>
    </cofactor>
    <text evidence="7">Binds 1 [4Fe-4S] cluster.</text>
</comment>
<evidence type="ECO:0000259" key="8">
    <source>
        <dbReference type="Pfam" id="PF04551"/>
    </source>
</evidence>
<keyword evidence="5 7" id="KW-0411">Iron-sulfur</keyword>
<dbReference type="InterPro" id="IPR058578">
    <property type="entry name" value="IspG_TIM"/>
</dbReference>
<dbReference type="RefSeq" id="WP_380079506.1">
    <property type="nucleotide sequence ID" value="NZ_JBHSGO010000200.1"/>
</dbReference>
<dbReference type="Gene3D" id="3.30.413.10">
    <property type="entry name" value="Sulfite Reductase Hemoprotein, domain 1"/>
    <property type="match status" value="1"/>
</dbReference>
<dbReference type="GO" id="GO:0046429">
    <property type="term" value="F:4-hydroxy-3-methylbut-2-en-1-yl diphosphate synthase activity (ferredoxin)"/>
    <property type="evidence" value="ECO:0007669"/>
    <property type="project" value="UniProtKB-EC"/>
</dbReference>
<feature type="binding site" evidence="7">
    <location>
        <position position="520"/>
    </location>
    <ligand>
        <name>[4Fe-4S] cluster</name>
        <dbReference type="ChEBI" id="CHEBI:49883"/>
    </ligand>
</feature>
<keyword evidence="3 7" id="KW-0560">Oxidoreductase</keyword>
<dbReference type="EC" id="1.17.7.3" evidence="7"/>
<evidence type="ECO:0000256" key="4">
    <source>
        <dbReference type="ARBA" id="ARBA00023004"/>
    </source>
</evidence>
<reference evidence="11" key="1">
    <citation type="journal article" date="2019" name="Int. J. Syst. Evol. Microbiol.">
        <title>The Global Catalogue of Microorganisms (GCM) 10K type strain sequencing project: providing services to taxonomists for standard genome sequencing and annotation.</title>
        <authorList>
            <consortium name="The Broad Institute Genomics Platform"/>
            <consortium name="The Broad Institute Genome Sequencing Center for Infectious Disease"/>
            <person name="Wu L."/>
            <person name="Ma J."/>
        </authorList>
    </citation>
    <scope>NUCLEOTIDE SEQUENCE [LARGE SCALE GENOMIC DNA]</scope>
    <source>
        <strain evidence="11">CGMCC 4.7357</strain>
    </source>
</reference>
<sequence>MTDLFNYKRRHSLEVKIGNLSMGGDHAIRIQSMCNTSTMDTISSVEQCIGLFDAGADLVRLTAQGVREADNLGNIRSALIKAGYPQPLVADIHFNPKAAHAALKTVEKVRINPGNFADNKSSVIYNDEQFAKGAERVQTRFGEFLDDAASLDRAIRIGVNHGSLSERMLQRYGDTAEGMTASCMEYLRICKAHGFRNVVVSMKSSNVLVMCEAVRQVSEAMDKENLPFPLHLGVTEAGDAEDGRIKSALGIGSLLADGYGDTIRVSLSEDPVAEIPVAEKIRSFIERLAHAPHISNDDKLIYNREYEQRKDSVEIGEIGGDKQLVVVGDLRFHGSYTYSNDFHPDFIIRKEDNLNHVFEGFDEVIELETFQLDHAALSKLKSKEKALIILSSHHPNAIGDWRKAFAKLETAGVRLPVIINRDYMTEDLEQLYVEATIEMGSILMEGRANGLMITAPKVCPNKATQLAFSILQAARLRFTKTEYISCPGCGRTLYDLPSTIKRIKEATSHLPGLKIGIMGCIVNGPGEMADADYGYVGAAKGKVDLYKGKQCVERGIPQEEAVKRLLHLIENDKK</sequence>
<dbReference type="InterPro" id="IPR011005">
    <property type="entry name" value="Dihydropteroate_synth-like_sf"/>
</dbReference>
<evidence type="ECO:0000256" key="2">
    <source>
        <dbReference type="ARBA" id="ARBA00022723"/>
    </source>
</evidence>
<protein>
    <recommendedName>
        <fullName evidence="7">4-hydroxy-3-methylbut-2-en-1-yl diphosphate synthase (flavodoxin)</fullName>
        <ecNumber evidence="7">1.17.7.3</ecNumber>
    </recommendedName>
    <alternativeName>
        <fullName evidence="7">1-hydroxy-2-methyl-2-(E)-butenyl 4-diphosphate synthase</fullName>
    </alternativeName>
</protein>
<comment type="pathway">
    <text evidence="7">Isoprenoid biosynthesis; isopentenyl diphosphate biosynthesis via DXP pathway; isopentenyl diphosphate from 1-deoxy-D-xylulose 5-phosphate: step 5/6.</text>
</comment>
<comment type="caution">
    <text evidence="10">The sequence shown here is derived from an EMBL/GenBank/DDBJ whole genome shotgun (WGS) entry which is preliminary data.</text>
</comment>
<keyword evidence="1 7" id="KW-0004">4Fe-4S</keyword>
<evidence type="ECO:0000256" key="7">
    <source>
        <dbReference type="HAMAP-Rule" id="MF_00159"/>
    </source>
</evidence>
<dbReference type="SUPFAM" id="SSF56014">
    <property type="entry name" value="Nitrite and sulphite reductase 4Fe-4S domain-like"/>
    <property type="match status" value="1"/>
</dbReference>
<evidence type="ECO:0000313" key="10">
    <source>
        <dbReference type="EMBL" id="MFC4666438.1"/>
    </source>
</evidence>
<feature type="domain" description="IspG TIM-barrel" evidence="8">
    <location>
        <begin position="14"/>
        <end position="278"/>
    </location>
</feature>
<feature type="binding site" evidence="7">
    <location>
        <position position="486"/>
    </location>
    <ligand>
        <name>[4Fe-4S] cluster</name>
        <dbReference type="ChEBI" id="CHEBI:49883"/>
    </ligand>
</feature>
<accession>A0ABV9K919</accession>
<dbReference type="InterPro" id="IPR004588">
    <property type="entry name" value="IspG_bac-typ"/>
</dbReference>
<keyword evidence="2 7" id="KW-0479">Metal-binding</keyword>
<evidence type="ECO:0000256" key="6">
    <source>
        <dbReference type="ARBA" id="ARBA00023229"/>
    </source>
</evidence>
<dbReference type="Gene3D" id="3.20.20.20">
    <property type="entry name" value="Dihydropteroate synthase-like"/>
    <property type="match status" value="1"/>
</dbReference>
<comment type="similarity">
    <text evidence="7">Belongs to the IspG family.</text>
</comment>
<gene>
    <name evidence="7 10" type="primary">ispG</name>
    <name evidence="10" type="ORF">ACFO3G_07490</name>
</gene>
<dbReference type="InterPro" id="IPR058579">
    <property type="entry name" value="IspG_C"/>
</dbReference>
<keyword evidence="6 7" id="KW-0414">Isoprene biosynthesis</keyword>
<dbReference type="PIRSF" id="PIRSF037336">
    <property type="entry name" value="IspG_like"/>
    <property type="match status" value="1"/>
</dbReference>
<dbReference type="NCBIfam" id="TIGR00612">
    <property type="entry name" value="ispG_gcpE"/>
    <property type="match status" value="1"/>
</dbReference>
<dbReference type="InterPro" id="IPR045854">
    <property type="entry name" value="NO2/SO3_Rdtase_4Fe4S_sf"/>
</dbReference>
<evidence type="ECO:0000256" key="1">
    <source>
        <dbReference type="ARBA" id="ARBA00022485"/>
    </source>
</evidence>
<dbReference type="PANTHER" id="PTHR30454:SF0">
    <property type="entry name" value="4-HYDROXY-3-METHYLBUT-2-EN-1-YL DIPHOSPHATE SYNTHASE (FERREDOXIN), CHLOROPLASTIC"/>
    <property type="match status" value="1"/>
</dbReference>
<dbReference type="Proteomes" id="UP001596020">
    <property type="component" value="Unassembled WGS sequence"/>
</dbReference>
<feature type="binding site" evidence="7">
    <location>
        <position position="489"/>
    </location>
    <ligand>
        <name>[4Fe-4S] cluster</name>
        <dbReference type="ChEBI" id="CHEBI:49883"/>
    </ligand>
</feature>
<name>A0ABV9K919_9PORP</name>
<comment type="function">
    <text evidence="7">Converts 2C-methyl-D-erythritol 2,4-cyclodiphosphate (ME-2,4cPP) into 1-hydroxy-2-methyl-2-(E)-butenyl 4-diphosphate.</text>
</comment>
<keyword evidence="11" id="KW-1185">Reference proteome</keyword>
<proteinExistence type="inferred from homology"/>
<evidence type="ECO:0000256" key="5">
    <source>
        <dbReference type="ARBA" id="ARBA00023014"/>
    </source>
</evidence>
<evidence type="ECO:0000256" key="3">
    <source>
        <dbReference type="ARBA" id="ARBA00023002"/>
    </source>
</evidence>
<feature type="domain" description="IspG C-terminal" evidence="9">
    <location>
        <begin position="482"/>
        <end position="570"/>
    </location>
</feature>